<feature type="compositionally biased region" description="Low complexity" evidence="1">
    <location>
        <begin position="91"/>
        <end position="104"/>
    </location>
</feature>
<feature type="signal peptide" evidence="2">
    <location>
        <begin position="1"/>
        <end position="19"/>
    </location>
</feature>
<protein>
    <submittedName>
        <fullName evidence="3">Uncharacterized protein</fullName>
    </submittedName>
</protein>
<evidence type="ECO:0000313" key="3">
    <source>
        <dbReference type="EMBL" id="GAA2230513.1"/>
    </source>
</evidence>
<dbReference type="Proteomes" id="UP001501474">
    <property type="component" value="Unassembled WGS sequence"/>
</dbReference>
<dbReference type="RefSeq" id="WP_344368406.1">
    <property type="nucleotide sequence ID" value="NZ_BAAART010000055.1"/>
</dbReference>
<feature type="region of interest" description="Disordered" evidence="1">
    <location>
        <begin position="171"/>
        <end position="190"/>
    </location>
</feature>
<proteinExistence type="predicted"/>
<dbReference type="EMBL" id="BAAART010000055">
    <property type="protein sequence ID" value="GAA2230513.1"/>
    <property type="molecule type" value="Genomic_DNA"/>
</dbReference>
<feature type="chain" id="PRO_5045274329" evidence="2">
    <location>
        <begin position="20"/>
        <end position="190"/>
    </location>
</feature>
<reference evidence="3 4" key="1">
    <citation type="journal article" date="2019" name="Int. J. Syst. Evol. Microbiol.">
        <title>The Global Catalogue of Microorganisms (GCM) 10K type strain sequencing project: providing services to taxonomists for standard genome sequencing and annotation.</title>
        <authorList>
            <consortium name="The Broad Institute Genomics Platform"/>
            <consortium name="The Broad Institute Genome Sequencing Center for Infectious Disease"/>
            <person name="Wu L."/>
            <person name="Ma J."/>
        </authorList>
    </citation>
    <scope>NUCLEOTIDE SEQUENCE [LARGE SCALE GENOMIC DNA]</scope>
    <source>
        <strain evidence="3 4">JCM 3053</strain>
    </source>
</reference>
<accession>A0ABN3DGX7</accession>
<feature type="compositionally biased region" description="Polar residues" evidence="1">
    <location>
        <begin position="173"/>
        <end position="190"/>
    </location>
</feature>
<evidence type="ECO:0000313" key="4">
    <source>
        <dbReference type="Proteomes" id="UP001501474"/>
    </source>
</evidence>
<feature type="region of interest" description="Disordered" evidence="1">
    <location>
        <begin position="35"/>
        <end position="117"/>
    </location>
</feature>
<organism evidence="3 4">
    <name type="scientific">Streptomyces indiaensis</name>
    <dbReference type="NCBI Taxonomy" id="284033"/>
    <lineage>
        <taxon>Bacteria</taxon>
        <taxon>Bacillati</taxon>
        <taxon>Actinomycetota</taxon>
        <taxon>Actinomycetes</taxon>
        <taxon>Kitasatosporales</taxon>
        <taxon>Streptomycetaceae</taxon>
        <taxon>Streptomyces</taxon>
    </lineage>
</organism>
<sequence>MPRLLRYLTLWLACTTASATAVILTIHFVTGSTRPTAPVAQTAPSQPPKTPRPSTTTAKASPSPSASPRTPSPPPSSKAAADPSPTPTSTPTPNTRTPHPAAPTGTNGPDCQDDDADVYTVPSQGGKATVRFGDDAVCLISAVPNQGFTVSTHRTGAQTLTVTFTASHHRSDITTTTQPQNHASIRETSW</sequence>
<feature type="compositionally biased region" description="Low complexity" evidence="1">
    <location>
        <begin position="52"/>
        <end position="69"/>
    </location>
</feature>
<dbReference type="PRINTS" id="PR01217">
    <property type="entry name" value="PRICHEXTENSN"/>
</dbReference>
<keyword evidence="4" id="KW-1185">Reference proteome</keyword>
<evidence type="ECO:0000256" key="2">
    <source>
        <dbReference type="SAM" id="SignalP"/>
    </source>
</evidence>
<name>A0ABN3DGX7_9ACTN</name>
<comment type="caution">
    <text evidence="3">The sequence shown here is derived from an EMBL/GenBank/DDBJ whole genome shotgun (WGS) entry which is preliminary data.</text>
</comment>
<evidence type="ECO:0000256" key="1">
    <source>
        <dbReference type="SAM" id="MobiDB-lite"/>
    </source>
</evidence>
<gene>
    <name evidence="3" type="ORF">GCM10010104_24950</name>
</gene>
<keyword evidence="2" id="KW-0732">Signal</keyword>